<dbReference type="InterPro" id="IPR013598">
    <property type="entry name" value="Exportin-1/Importin-b-like"/>
</dbReference>
<gene>
    <name evidence="13" type="ORF">GBAR_LOCUS17273</name>
</gene>
<protein>
    <recommendedName>
        <fullName evidence="2 10">Exportin-T</fullName>
    </recommendedName>
    <alternativeName>
        <fullName evidence="8 10">Exportin(tRNA)</fullName>
    </alternativeName>
    <alternativeName>
        <fullName evidence="9 10">tRNA exportin</fullName>
    </alternativeName>
</protein>
<dbReference type="GO" id="GO:0005737">
    <property type="term" value="C:cytoplasm"/>
    <property type="evidence" value="ECO:0007669"/>
    <property type="project" value="UniProtKB-SubCell"/>
</dbReference>
<evidence type="ECO:0000256" key="2">
    <source>
        <dbReference type="ARBA" id="ARBA00018928"/>
    </source>
</evidence>
<evidence type="ECO:0000313" key="14">
    <source>
        <dbReference type="Proteomes" id="UP001174909"/>
    </source>
</evidence>
<evidence type="ECO:0000256" key="9">
    <source>
        <dbReference type="ARBA" id="ARBA00032199"/>
    </source>
</evidence>
<dbReference type="GO" id="GO:0071528">
    <property type="term" value="P:tRNA re-export from nucleus"/>
    <property type="evidence" value="ECO:0007669"/>
    <property type="project" value="UniProtKB-UniRule"/>
</dbReference>
<keyword evidence="5 10" id="KW-0820">tRNA-binding</keyword>
<dbReference type="GO" id="GO:0016363">
    <property type="term" value="C:nuclear matrix"/>
    <property type="evidence" value="ECO:0007669"/>
    <property type="project" value="TreeGrafter"/>
</dbReference>
<reference evidence="13" key="1">
    <citation type="submission" date="2023-03" db="EMBL/GenBank/DDBJ databases">
        <authorList>
            <person name="Steffen K."/>
            <person name="Cardenas P."/>
        </authorList>
    </citation>
    <scope>NUCLEOTIDE SEQUENCE</scope>
</reference>
<feature type="domain" description="Exportin-T C-terminal" evidence="12">
    <location>
        <begin position="325"/>
        <end position="938"/>
    </location>
</feature>
<dbReference type="AlphaFoldDB" id="A0AA35SJ94"/>
<dbReference type="GO" id="GO:0031267">
    <property type="term" value="F:small GTPase binding"/>
    <property type="evidence" value="ECO:0007669"/>
    <property type="project" value="InterPro"/>
</dbReference>
<evidence type="ECO:0000256" key="5">
    <source>
        <dbReference type="ARBA" id="ARBA00022555"/>
    </source>
</evidence>
<dbReference type="Pfam" id="PF19282">
    <property type="entry name" value="Exportin-T"/>
    <property type="match status" value="1"/>
</dbReference>
<dbReference type="GO" id="GO:0005643">
    <property type="term" value="C:nuclear pore"/>
    <property type="evidence" value="ECO:0007669"/>
    <property type="project" value="TreeGrafter"/>
</dbReference>
<comment type="similarity">
    <text evidence="10">Belongs to the exportin family.</text>
</comment>
<feature type="domain" description="Exportin-1/Importin-beta-like" evidence="11">
    <location>
        <begin position="94"/>
        <end position="243"/>
    </location>
</feature>
<evidence type="ECO:0000256" key="4">
    <source>
        <dbReference type="ARBA" id="ARBA00022490"/>
    </source>
</evidence>
<evidence type="ECO:0000256" key="6">
    <source>
        <dbReference type="ARBA" id="ARBA00022884"/>
    </source>
</evidence>
<evidence type="ECO:0000313" key="13">
    <source>
        <dbReference type="EMBL" id="CAI8030454.1"/>
    </source>
</evidence>
<evidence type="ECO:0000256" key="3">
    <source>
        <dbReference type="ARBA" id="ARBA00022448"/>
    </source>
</evidence>
<proteinExistence type="inferred from homology"/>
<organism evidence="13 14">
    <name type="scientific">Geodia barretti</name>
    <name type="common">Barrett's horny sponge</name>
    <dbReference type="NCBI Taxonomy" id="519541"/>
    <lineage>
        <taxon>Eukaryota</taxon>
        <taxon>Metazoa</taxon>
        <taxon>Porifera</taxon>
        <taxon>Demospongiae</taxon>
        <taxon>Heteroscleromorpha</taxon>
        <taxon>Tetractinellida</taxon>
        <taxon>Astrophorina</taxon>
        <taxon>Geodiidae</taxon>
        <taxon>Geodia</taxon>
    </lineage>
</organism>
<keyword evidence="6 10" id="KW-0694">RNA-binding</keyword>
<comment type="caution">
    <text evidence="13">The sequence shown here is derived from an EMBL/GenBank/DDBJ whole genome shotgun (WGS) entry which is preliminary data.</text>
</comment>
<evidence type="ECO:0000256" key="1">
    <source>
        <dbReference type="ARBA" id="ARBA00004496"/>
    </source>
</evidence>
<keyword evidence="4 10" id="KW-0963">Cytoplasm</keyword>
<dbReference type="PANTHER" id="PTHR15952">
    <property type="entry name" value="EXPORTIN-T/LOS1"/>
    <property type="match status" value="1"/>
</dbReference>
<dbReference type="SUPFAM" id="SSF48371">
    <property type="entry name" value="ARM repeat"/>
    <property type="match status" value="1"/>
</dbReference>
<dbReference type="Pfam" id="PF08389">
    <property type="entry name" value="Xpo1"/>
    <property type="match status" value="1"/>
</dbReference>
<keyword evidence="14" id="KW-1185">Reference proteome</keyword>
<dbReference type="EMBL" id="CASHTH010002482">
    <property type="protein sequence ID" value="CAI8030454.1"/>
    <property type="molecule type" value="Genomic_DNA"/>
</dbReference>
<evidence type="ECO:0000256" key="8">
    <source>
        <dbReference type="ARBA" id="ARBA00029784"/>
    </source>
</evidence>
<evidence type="ECO:0000256" key="10">
    <source>
        <dbReference type="RuleBase" id="RU366037"/>
    </source>
</evidence>
<comment type="function">
    <text evidence="10">tRNA nucleus export receptor which facilitates tRNA translocation across the nuclear pore complex.</text>
</comment>
<evidence type="ECO:0000259" key="12">
    <source>
        <dbReference type="Pfam" id="PF19282"/>
    </source>
</evidence>
<dbReference type="InterPro" id="IPR011989">
    <property type="entry name" value="ARM-like"/>
</dbReference>
<dbReference type="InterPro" id="IPR045546">
    <property type="entry name" value="Exportin-T_C"/>
</dbReference>
<sequence>MEVALLKGLSEDSSSLERARTLQYFEQLNSSVDGWKICAAYFNSDKDSSEHVQFFCLRVVEGHVRNRYSCSSDDSILSLRAVLLLWMQGKTQRKLVLKKMAQIIGLAFVIDYPQRWPMFFSDVLQCVGNGVKESVELYLRVLMAIDEEVVDRQKVHTCAENARNTLIKDTMRDQCVPNLVESWYQIMESYKETFPELTNLCMEVVGAYISWIDISLIANDKFIQCLMSYLSVPILRESAAECLRGIINKGMDPIPKLELVEGLAKQLESAKILSTVSDEVPWKDTDEDFRLRLSALVCGMGCALVNSWSKLVKRADTVNIPLSRNAIDEKLPYLYKYLNDTDDGVSEAMVPFAVQYLSILKGSNLSDTDRGNLQALLQVVINKYKYDEDHNFLSQAKDEVMFLDFRKELKVLIDNIAILDASLLLQTFQSVLSTFLSNLEVTSFVDVEVALRMMYLAGEAVTDKRFGTCTIVGSPWHQMMITFYENVVRYEKFFTLETQYILHVMGVFLGEQGLRHENCSVRSRVCYLFVRFVKGVKNHMGAIAKDVLLTLQDLLILPPISGVNKGYLSGNDMMFLYEAAGILVVASLSPPEEKGALMTQLLNPLVQKFPIYLNELSTKQKASEQEVLVHVLCNILSFASRASKVFTNHQMAIQNGCLGCFSEPLPVFLKGLEVRVQCSQLQAGVRQYLHRMIICLGDELLKYVPVAVSLLLTDCKSQEIQEFIPLINQLITKYKERISPFLQNVFMPVVQTIVTCLSTPFDPNDMEALRDHQSLQKCYFLFLNSLATNNVTEVIAKGANDLEEVLGTLVQGAIAFPDPMVQKLCFGVLRRLIEVWAREGVMPGFVEYMYKNILPACFHAPLKPTFNLDDGNTFIVLGEIAGVLKAIINTRGGEGVLYLQNTYLPCIEMTPPLIEDFIRHISELEPRYLRQYFKDLFGQLRTICHPQDQSET</sequence>
<dbReference type="Proteomes" id="UP001174909">
    <property type="component" value="Unassembled WGS sequence"/>
</dbReference>
<dbReference type="Gene3D" id="1.25.10.10">
    <property type="entry name" value="Leucine-rich Repeat Variant"/>
    <property type="match status" value="1"/>
</dbReference>
<keyword evidence="3 10" id="KW-0813">Transport</keyword>
<comment type="subcellular location">
    <subcellularLocation>
        <location evidence="1 10">Cytoplasm</location>
    </subcellularLocation>
    <subcellularLocation>
        <location evidence="10">Nucleus</location>
    </subcellularLocation>
    <text evidence="10">Shuttles between the nucleus and the cytoplasm.</text>
</comment>
<dbReference type="InterPro" id="IPR016024">
    <property type="entry name" value="ARM-type_fold"/>
</dbReference>
<accession>A0AA35SJ94</accession>
<dbReference type="InterPro" id="IPR040017">
    <property type="entry name" value="XPOT"/>
</dbReference>
<dbReference type="PANTHER" id="PTHR15952:SF11">
    <property type="entry name" value="EXPORTIN-T"/>
    <property type="match status" value="1"/>
</dbReference>
<keyword evidence="7 10" id="KW-0539">Nucleus</keyword>
<evidence type="ECO:0000259" key="11">
    <source>
        <dbReference type="Pfam" id="PF08389"/>
    </source>
</evidence>
<dbReference type="GO" id="GO:0000049">
    <property type="term" value="F:tRNA binding"/>
    <property type="evidence" value="ECO:0007669"/>
    <property type="project" value="UniProtKB-UniRule"/>
</dbReference>
<name>A0AA35SJ94_GEOBA</name>
<evidence type="ECO:0000256" key="7">
    <source>
        <dbReference type="ARBA" id="ARBA00023242"/>
    </source>
</evidence>